<dbReference type="SUPFAM" id="SSF56601">
    <property type="entry name" value="beta-lactamase/transpeptidase-like"/>
    <property type="match status" value="1"/>
</dbReference>
<evidence type="ECO:0000259" key="5">
    <source>
        <dbReference type="Pfam" id="PF00905"/>
    </source>
</evidence>
<evidence type="ECO:0000256" key="1">
    <source>
        <dbReference type="ARBA" id="ARBA00004370"/>
    </source>
</evidence>
<dbReference type="Gene3D" id="3.40.710.10">
    <property type="entry name" value="DD-peptidase/beta-lactamase superfamily"/>
    <property type="match status" value="1"/>
</dbReference>
<evidence type="ECO:0000256" key="4">
    <source>
        <dbReference type="SAM" id="SignalP"/>
    </source>
</evidence>
<keyword evidence="3" id="KW-0472">Membrane</keyword>
<dbReference type="Proteomes" id="UP000295680">
    <property type="component" value="Unassembled WGS sequence"/>
</dbReference>
<dbReference type="InterPro" id="IPR036138">
    <property type="entry name" value="PBP_dimer_sf"/>
</dbReference>
<evidence type="ECO:0000256" key="3">
    <source>
        <dbReference type="ARBA" id="ARBA00023136"/>
    </source>
</evidence>
<sequence length="595" mass="61107">MNRKGIIAVILLVLPLAACSGPDAADFAGQFLSAFAGGDTAGAAGRTDAGDSAKPLLDNVRGSLKPAAVTMRVDGSDPAGDATKVRFSADWDLGQDRHWTYQGELEMRRDSNNGADTWKVHWTPAVVHPKLGAQQTVGVRDVEASMAPILDRDGSPLVASTKVVSVILDPAKAGDVAAVAAAIAGAVNQFDPSITAQSITDGVAKARNQPYTVVSLRDADYQVVKAAIYQLPGVRFLAATRLLPVTKNMAEQVLPTVRKQVEGQISGKPGFRVVSLNAAGGEVADLFTKDMVAGTAAHVTLSTKVQSSAEAAIDSLPQAAALVAIQPSTGEILAVAQNKPADAQGAIALTGRFPPGSTFKTVTAAAGLQGGNVTADTPVPCPGTITIGSRVVPNFNEFDKGVIPLHSAYAFSCNTSFAKLASELPPDALANAAKQFGIGLDYTIPGITTVTGSVPPATDTTERAEDGFGQGKVLASPFGLAMMASTVASGTLPKPTLVRGEETKVDAAPSAVPPAVVDALRQMMREVVTTNSAQTLGKLPDVRGKTGTAQFGDGTHSHGWFAGYMGDLAFAVLVVDAGNSGVAVDASTRFLQGTS</sequence>
<feature type="domain" description="Penicillin-binding protein dimerisation" evidence="6">
    <location>
        <begin position="148"/>
        <end position="260"/>
    </location>
</feature>
<feature type="domain" description="NTF2-like N-terminal transpeptidase" evidence="7">
    <location>
        <begin position="24"/>
        <end position="135"/>
    </location>
</feature>
<evidence type="ECO:0000313" key="9">
    <source>
        <dbReference type="Proteomes" id="UP000295680"/>
    </source>
</evidence>
<organism evidence="8 9">
    <name type="scientific">Actinocrispum wychmicini</name>
    <dbReference type="NCBI Taxonomy" id="1213861"/>
    <lineage>
        <taxon>Bacteria</taxon>
        <taxon>Bacillati</taxon>
        <taxon>Actinomycetota</taxon>
        <taxon>Actinomycetes</taxon>
        <taxon>Pseudonocardiales</taxon>
        <taxon>Pseudonocardiaceae</taxon>
        <taxon>Actinocrispum</taxon>
    </lineage>
</organism>
<dbReference type="GO" id="GO:0005886">
    <property type="term" value="C:plasma membrane"/>
    <property type="evidence" value="ECO:0007669"/>
    <property type="project" value="TreeGrafter"/>
</dbReference>
<dbReference type="RefSeq" id="WP_243727107.1">
    <property type="nucleotide sequence ID" value="NZ_SLWS01000006.1"/>
</dbReference>
<comment type="similarity">
    <text evidence="2">Belongs to the transpeptidase family.</text>
</comment>
<feature type="domain" description="Penicillin-binding protein transpeptidase" evidence="5">
    <location>
        <begin position="321"/>
        <end position="582"/>
    </location>
</feature>
<dbReference type="GO" id="GO:0071555">
    <property type="term" value="P:cell wall organization"/>
    <property type="evidence" value="ECO:0007669"/>
    <property type="project" value="TreeGrafter"/>
</dbReference>
<dbReference type="GO" id="GO:0008658">
    <property type="term" value="F:penicillin binding"/>
    <property type="evidence" value="ECO:0007669"/>
    <property type="project" value="InterPro"/>
</dbReference>
<dbReference type="PANTHER" id="PTHR30627:SF24">
    <property type="entry name" value="PENICILLIN-BINDING PROTEIN 4B"/>
    <property type="match status" value="1"/>
</dbReference>
<feature type="signal peptide" evidence="4">
    <location>
        <begin position="1"/>
        <end position="24"/>
    </location>
</feature>
<dbReference type="InterPro" id="IPR005311">
    <property type="entry name" value="PBP_dimer"/>
</dbReference>
<dbReference type="GO" id="GO:0051301">
    <property type="term" value="P:cell division"/>
    <property type="evidence" value="ECO:0007669"/>
    <property type="project" value="UniProtKB-KW"/>
</dbReference>
<evidence type="ECO:0000259" key="6">
    <source>
        <dbReference type="Pfam" id="PF03717"/>
    </source>
</evidence>
<keyword evidence="9" id="KW-1185">Reference proteome</keyword>
<evidence type="ECO:0000256" key="2">
    <source>
        <dbReference type="ARBA" id="ARBA00007171"/>
    </source>
</evidence>
<accession>A0A4R2JK07</accession>
<dbReference type="Pfam" id="PF05223">
    <property type="entry name" value="MecA_N"/>
    <property type="match status" value="1"/>
</dbReference>
<keyword evidence="4" id="KW-0732">Signal</keyword>
<keyword evidence="8" id="KW-0131">Cell cycle</keyword>
<protein>
    <submittedName>
        <fullName evidence="8">Cell division protein FtsI/penicillin-binding protein 2</fullName>
    </submittedName>
</protein>
<dbReference type="SUPFAM" id="SSF56519">
    <property type="entry name" value="Penicillin binding protein dimerisation domain"/>
    <property type="match status" value="1"/>
</dbReference>
<dbReference type="AlphaFoldDB" id="A0A4R2JK07"/>
<name>A0A4R2JK07_9PSEU</name>
<dbReference type="InterPro" id="IPR001460">
    <property type="entry name" value="PCN-bd_Tpept"/>
</dbReference>
<dbReference type="Pfam" id="PF03717">
    <property type="entry name" value="PBP_dimer"/>
    <property type="match status" value="1"/>
</dbReference>
<dbReference type="GO" id="GO:0046677">
    <property type="term" value="P:response to antibiotic"/>
    <property type="evidence" value="ECO:0007669"/>
    <property type="project" value="InterPro"/>
</dbReference>
<keyword evidence="8" id="KW-0132">Cell division</keyword>
<proteinExistence type="inferred from homology"/>
<dbReference type="GO" id="GO:0071972">
    <property type="term" value="F:peptidoglycan L,D-transpeptidase activity"/>
    <property type="evidence" value="ECO:0007669"/>
    <property type="project" value="TreeGrafter"/>
</dbReference>
<comment type="caution">
    <text evidence="8">The sequence shown here is derived from an EMBL/GenBank/DDBJ whole genome shotgun (WGS) entry which is preliminary data.</text>
</comment>
<evidence type="ECO:0000313" key="8">
    <source>
        <dbReference type="EMBL" id="TCO56859.1"/>
    </source>
</evidence>
<dbReference type="PANTHER" id="PTHR30627">
    <property type="entry name" value="PEPTIDOGLYCAN D,D-TRANSPEPTIDASE"/>
    <property type="match status" value="1"/>
</dbReference>
<reference evidence="8 9" key="1">
    <citation type="submission" date="2019-03" db="EMBL/GenBank/DDBJ databases">
        <title>Genomic Encyclopedia of Type Strains, Phase IV (KMG-IV): sequencing the most valuable type-strain genomes for metagenomic binning, comparative biology and taxonomic classification.</title>
        <authorList>
            <person name="Goeker M."/>
        </authorList>
    </citation>
    <scope>NUCLEOTIDE SEQUENCE [LARGE SCALE GENOMIC DNA]</scope>
    <source>
        <strain evidence="8 9">DSM 45934</strain>
    </source>
</reference>
<feature type="chain" id="PRO_5038863459" evidence="4">
    <location>
        <begin position="25"/>
        <end position="595"/>
    </location>
</feature>
<dbReference type="InterPro" id="IPR012338">
    <property type="entry name" value="Beta-lactam/transpept-like"/>
</dbReference>
<comment type="subcellular location">
    <subcellularLocation>
        <location evidence="1">Membrane</location>
    </subcellularLocation>
</comment>
<dbReference type="EMBL" id="SLWS01000006">
    <property type="protein sequence ID" value="TCO56859.1"/>
    <property type="molecule type" value="Genomic_DNA"/>
</dbReference>
<dbReference type="Pfam" id="PF00905">
    <property type="entry name" value="Transpeptidase"/>
    <property type="match status" value="1"/>
</dbReference>
<dbReference type="Gene3D" id="3.90.1310.10">
    <property type="entry name" value="Penicillin-binding protein 2a (Domain 2)"/>
    <property type="match status" value="1"/>
</dbReference>
<evidence type="ECO:0000259" key="7">
    <source>
        <dbReference type="Pfam" id="PF05223"/>
    </source>
</evidence>
<dbReference type="InterPro" id="IPR007887">
    <property type="entry name" value="MecA_N"/>
</dbReference>
<dbReference type="InterPro" id="IPR050515">
    <property type="entry name" value="Beta-lactam/transpept"/>
</dbReference>
<gene>
    <name evidence="8" type="ORF">EV192_106334</name>
</gene>